<keyword evidence="4" id="KW-1185">Reference proteome</keyword>
<name>A0ABU6FC07_9ACTN</name>
<evidence type="ECO:0000313" key="3">
    <source>
        <dbReference type="EMBL" id="MEB8341374.1"/>
    </source>
</evidence>
<proteinExistence type="predicted"/>
<dbReference type="InterPro" id="IPR011059">
    <property type="entry name" value="Metal-dep_hydrolase_composite"/>
</dbReference>
<dbReference type="PIRSF" id="PIRSF039004">
    <property type="entry name" value="ADE_EF_0837"/>
    <property type="match status" value="1"/>
</dbReference>
<dbReference type="InterPro" id="IPR006680">
    <property type="entry name" value="Amidohydro-rel"/>
</dbReference>
<dbReference type="EMBL" id="JAOZYC010000146">
    <property type="protein sequence ID" value="MEB8341374.1"/>
    <property type="molecule type" value="Genomic_DNA"/>
</dbReference>
<gene>
    <name evidence="3" type="ORF">OKJ99_28150</name>
</gene>
<evidence type="ECO:0000259" key="2">
    <source>
        <dbReference type="Pfam" id="PF01979"/>
    </source>
</evidence>
<evidence type="ECO:0000313" key="4">
    <source>
        <dbReference type="Proteomes" id="UP001354931"/>
    </source>
</evidence>
<dbReference type="NCBIfam" id="NF006689">
    <property type="entry name" value="PRK09237.1"/>
    <property type="match status" value="1"/>
</dbReference>
<dbReference type="PANTHER" id="PTHR42717:SF1">
    <property type="entry name" value="IMIDAZOLONEPROPIONASE AND RELATED AMIDOHYDROLASES"/>
    <property type="match status" value="1"/>
</dbReference>
<organism evidence="3 4">
    <name type="scientific">Streptomyces endophyticus</name>
    <dbReference type="NCBI Taxonomy" id="714166"/>
    <lineage>
        <taxon>Bacteria</taxon>
        <taxon>Bacillati</taxon>
        <taxon>Actinomycetota</taxon>
        <taxon>Actinomycetes</taxon>
        <taxon>Kitasatosporales</taxon>
        <taxon>Streptomycetaceae</taxon>
        <taxon>Streptomyces</taxon>
    </lineage>
</organism>
<dbReference type="SUPFAM" id="SSF51338">
    <property type="entry name" value="Composite domain of metallo-dependent hydrolases"/>
    <property type="match status" value="1"/>
</dbReference>
<keyword evidence="1" id="KW-0732">Signal</keyword>
<dbReference type="PANTHER" id="PTHR42717">
    <property type="entry name" value="DIHYDROOROTASE-RELATED"/>
    <property type="match status" value="1"/>
</dbReference>
<feature type="chain" id="PRO_5047456065" evidence="1">
    <location>
        <begin position="26"/>
        <end position="437"/>
    </location>
</feature>
<dbReference type="InterPro" id="IPR020043">
    <property type="entry name" value="Deacetylase_Atu3266-like"/>
</dbReference>
<dbReference type="Gene3D" id="2.30.40.10">
    <property type="entry name" value="Urease, subunit C, domain 1"/>
    <property type="match status" value="1"/>
</dbReference>
<accession>A0ABU6FC07</accession>
<dbReference type="SUPFAM" id="SSF51556">
    <property type="entry name" value="Metallo-dependent hydrolases"/>
    <property type="match status" value="1"/>
</dbReference>
<sequence length="437" mass="46237">MHIRQRAHWLAVPAALTLVLGAATASALAPSTAAATSQAEAYDLVIERGHVIDPKNHVDAVRDVAVNGGKIAKVAKDIDSSAAKQTVDAAGAYLTPGLIDLHAHLFPGPEDDYANGKNGVSPDGFTFRSGVTTAVDAGSSGAANFELFKKNIIDRSQTRVLAFLNIVGKGMGGAKVEQDVSDMKPGPAAEKAAEHPDTVVGIKTAHYEGKDWAAVDNAVEAGDKADLPVMVDFGANHPERPIEQLLGEKLRPGDIYSHVYSGLRNELLDSGKLNSGLHKGRERGVLFDVGHGGGSFSWDVAVEAMKEGFAPDTISTDLHITSMNAGMKDMPNIMGKFLTLGMPLKDVVEASTWKPAKAVGRADLGNLSVGAPADLAMFSLDKGKFGYVDSFGYRIDGSRKLTTQLTVRDGKVVWDLNGKSAKKWTPGAKPDTGEHEH</sequence>
<dbReference type="Pfam" id="PF01979">
    <property type="entry name" value="Amidohydro_1"/>
    <property type="match status" value="1"/>
</dbReference>
<reference evidence="3 4" key="1">
    <citation type="submission" date="2022-10" db="EMBL/GenBank/DDBJ databases">
        <authorList>
            <person name="Xie J."/>
            <person name="Shen N."/>
        </authorList>
    </citation>
    <scope>NUCLEOTIDE SEQUENCE [LARGE SCALE GENOMIC DNA]</scope>
    <source>
        <strain evidence="3 4">YIM65594</strain>
    </source>
</reference>
<protein>
    <submittedName>
        <fullName evidence="3">Amidohydrolase/deacetylase family metallohydrolase</fullName>
    </submittedName>
</protein>
<dbReference type="InterPro" id="IPR032466">
    <property type="entry name" value="Metal_Hydrolase"/>
</dbReference>
<dbReference type="Proteomes" id="UP001354931">
    <property type="component" value="Unassembled WGS sequence"/>
</dbReference>
<dbReference type="RefSeq" id="WP_326020508.1">
    <property type="nucleotide sequence ID" value="NZ_JAOZYC010000146.1"/>
</dbReference>
<feature type="signal peptide" evidence="1">
    <location>
        <begin position="1"/>
        <end position="25"/>
    </location>
</feature>
<feature type="domain" description="Amidohydrolase-related" evidence="2">
    <location>
        <begin position="302"/>
        <end position="412"/>
    </location>
</feature>
<dbReference type="Gene3D" id="3.20.20.140">
    <property type="entry name" value="Metal-dependent hydrolases"/>
    <property type="match status" value="1"/>
</dbReference>
<comment type="caution">
    <text evidence="3">The sequence shown here is derived from an EMBL/GenBank/DDBJ whole genome shotgun (WGS) entry which is preliminary data.</text>
</comment>
<evidence type="ECO:0000256" key="1">
    <source>
        <dbReference type="SAM" id="SignalP"/>
    </source>
</evidence>